<dbReference type="RefSeq" id="WP_380965307.1">
    <property type="nucleotide sequence ID" value="NZ_JBHTCO010000005.1"/>
</dbReference>
<keyword evidence="2" id="KW-1185">Reference proteome</keyword>
<dbReference type="Proteomes" id="UP001596505">
    <property type="component" value="Unassembled WGS sequence"/>
</dbReference>
<dbReference type="PANTHER" id="PTHR41260:SF1">
    <property type="entry name" value="PROTEIN ECSC"/>
    <property type="match status" value="1"/>
</dbReference>
<evidence type="ECO:0000313" key="1">
    <source>
        <dbReference type="EMBL" id="MFC7392900.1"/>
    </source>
</evidence>
<accession>A0ABW2PX78</accession>
<dbReference type="InterPro" id="IPR024787">
    <property type="entry name" value="EcsC"/>
</dbReference>
<protein>
    <submittedName>
        <fullName evidence="1">EcsC family protein</fullName>
    </submittedName>
</protein>
<dbReference type="PANTHER" id="PTHR41260">
    <property type="entry name" value="PROTEIN ECSC"/>
    <property type="match status" value="1"/>
</dbReference>
<proteinExistence type="predicted"/>
<dbReference type="EMBL" id="JBHTCO010000005">
    <property type="protein sequence ID" value="MFC7392900.1"/>
    <property type="molecule type" value="Genomic_DNA"/>
</dbReference>
<gene>
    <name evidence="1" type="ORF">ACFQRG_07845</name>
</gene>
<evidence type="ECO:0000313" key="2">
    <source>
        <dbReference type="Proteomes" id="UP001596505"/>
    </source>
</evidence>
<name>A0ABW2PX78_9BACL</name>
<dbReference type="Pfam" id="PF12787">
    <property type="entry name" value="EcsC"/>
    <property type="match status" value="1"/>
</dbReference>
<sequence length="239" mass="27786">MDYEQLARKECFDWQKKMMKRSSAFSRAANSVQKKINDKIPQKVHDVITKSVKGVVKTVMFGSEITTKQSPIKEMSLYKREELVKQIITNYKRLATIEGAGTGAGGLWWGLADFPMLLTLKIKFLYEVASIYGFDVKDYRERLYVLHVFQVAFSNDKKRMAAFLKLKNWPETVSHYSTIEELDWQEFQQDYRDYIDLVKLLQIIPGFGAIVGAVGNYRFLNELGKTAMNAYRMRLFDLD</sequence>
<organism evidence="1 2">
    <name type="scientific">Scopulibacillus cellulosilyticus</name>
    <dbReference type="NCBI Taxonomy" id="2665665"/>
    <lineage>
        <taxon>Bacteria</taxon>
        <taxon>Bacillati</taxon>
        <taxon>Bacillota</taxon>
        <taxon>Bacilli</taxon>
        <taxon>Bacillales</taxon>
        <taxon>Sporolactobacillaceae</taxon>
        <taxon>Scopulibacillus</taxon>
    </lineage>
</organism>
<comment type="caution">
    <text evidence="1">The sequence shown here is derived from an EMBL/GenBank/DDBJ whole genome shotgun (WGS) entry which is preliminary data.</text>
</comment>
<reference evidence="2" key="1">
    <citation type="journal article" date="2019" name="Int. J. Syst. Evol. Microbiol.">
        <title>The Global Catalogue of Microorganisms (GCM) 10K type strain sequencing project: providing services to taxonomists for standard genome sequencing and annotation.</title>
        <authorList>
            <consortium name="The Broad Institute Genomics Platform"/>
            <consortium name="The Broad Institute Genome Sequencing Center for Infectious Disease"/>
            <person name="Wu L."/>
            <person name="Ma J."/>
        </authorList>
    </citation>
    <scope>NUCLEOTIDE SEQUENCE [LARGE SCALE GENOMIC DNA]</scope>
    <source>
        <strain evidence="2">CGMCC 1.16305</strain>
    </source>
</reference>